<dbReference type="Proteomes" id="UP000346198">
    <property type="component" value="Unassembled WGS sequence"/>
</dbReference>
<evidence type="ECO:0000313" key="2">
    <source>
        <dbReference type="EMBL" id="VGO21333.1"/>
    </source>
</evidence>
<proteinExistence type="predicted"/>
<accession>A0A6C2UN21</accession>
<gene>
    <name evidence="2" type="ORF">SCARR_03405</name>
</gene>
<dbReference type="RefSeq" id="WP_136062811.1">
    <property type="nucleotide sequence ID" value="NZ_CAAHFH010000002.1"/>
</dbReference>
<evidence type="ECO:0000313" key="3">
    <source>
        <dbReference type="Proteomes" id="UP000346198"/>
    </source>
</evidence>
<organism evidence="2 3">
    <name type="scientific">Pontiella sulfatireligans</name>
    <dbReference type="NCBI Taxonomy" id="2750658"/>
    <lineage>
        <taxon>Bacteria</taxon>
        <taxon>Pseudomonadati</taxon>
        <taxon>Kiritimatiellota</taxon>
        <taxon>Kiritimatiellia</taxon>
        <taxon>Kiritimatiellales</taxon>
        <taxon>Pontiellaceae</taxon>
        <taxon>Pontiella</taxon>
    </lineage>
</organism>
<sequence length="223" mass="25476">MSSGDTDLIALTVLGVFVLIVVVTELRRKKTIPMTIQDVALKLGLSIKTSGKDQLLDTYSFINRLQYSGKQHIQNVLCGTYRKSAVTVFDMRYETRDIGKGGSQDYYSFYMVELPKTFPELTIYKEGLISKLYQATGHSDIDFESYEFSAKFRVRAANAKFAYDFCNALMIDYLLANTDLSIEIDRNILCISFEKPLSFETVGHSLDRLLKIRSLMPNYLFEE</sequence>
<keyword evidence="1" id="KW-1133">Transmembrane helix</keyword>
<protein>
    <submittedName>
        <fullName evidence="2">Uncharacterized protein</fullName>
    </submittedName>
</protein>
<name>A0A6C2UN21_9BACT</name>
<keyword evidence="1" id="KW-0472">Membrane</keyword>
<feature type="transmembrane region" description="Helical" evidence="1">
    <location>
        <begin position="6"/>
        <end position="24"/>
    </location>
</feature>
<evidence type="ECO:0000256" key="1">
    <source>
        <dbReference type="SAM" id="Phobius"/>
    </source>
</evidence>
<keyword evidence="3" id="KW-1185">Reference proteome</keyword>
<reference evidence="2 3" key="1">
    <citation type="submission" date="2019-04" db="EMBL/GenBank/DDBJ databases">
        <authorList>
            <person name="Van Vliet M D."/>
        </authorList>
    </citation>
    <scope>NUCLEOTIDE SEQUENCE [LARGE SCALE GENOMIC DNA]</scope>
    <source>
        <strain evidence="2 3">F21</strain>
    </source>
</reference>
<keyword evidence="1" id="KW-0812">Transmembrane</keyword>
<dbReference type="EMBL" id="CAAHFH010000002">
    <property type="protein sequence ID" value="VGO21333.1"/>
    <property type="molecule type" value="Genomic_DNA"/>
</dbReference>
<dbReference type="AlphaFoldDB" id="A0A6C2UN21"/>